<dbReference type="AlphaFoldDB" id="A0A5E6Y4U3"/>
<gene>
    <name evidence="1" type="ORF">PS624_05997</name>
</gene>
<name>A0A5E6Y4U3_PSEFL</name>
<sequence>MLAHALEQFGGEPAFIRAQRGGIPLGAVRIIDGDESRLAAHGQAHIIRQQVGIDLPAERLNRQPLLIGVGLGDARRLPDPFDRHFVAELTRARLDQATDRRR</sequence>
<dbReference type="Proteomes" id="UP000326241">
    <property type="component" value="Unassembled WGS sequence"/>
</dbReference>
<evidence type="ECO:0000313" key="1">
    <source>
        <dbReference type="EMBL" id="VVN48057.1"/>
    </source>
</evidence>
<proteinExistence type="predicted"/>
<organism evidence="1 2">
    <name type="scientific">Pseudomonas fluorescens</name>
    <dbReference type="NCBI Taxonomy" id="294"/>
    <lineage>
        <taxon>Bacteria</taxon>
        <taxon>Pseudomonadati</taxon>
        <taxon>Pseudomonadota</taxon>
        <taxon>Gammaproteobacteria</taxon>
        <taxon>Pseudomonadales</taxon>
        <taxon>Pseudomonadaceae</taxon>
        <taxon>Pseudomonas</taxon>
    </lineage>
</organism>
<dbReference type="EMBL" id="CABVGZ010000152">
    <property type="protein sequence ID" value="VVN48057.1"/>
    <property type="molecule type" value="Genomic_DNA"/>
</dbReference>
<protein>
    <submittedName>
        <fullName evidence="1">Uncharacterized protein</fullName>
    </submittedName>
</protein>
<accession>A0A5E6Y4U3</accession>
<evidence type="ECO:0000313" key="2">
    <source>
        <dbReference type="Proteomes" id="UP000326241"/>
    </source>
</evidence>
<reference evidence="1 2" key="1">
    <citation type="submission" date="2019-09" db="EMBL/GenBank/DDBJ databases">
        <authorList>
            <person name="Chandra G."/>
            <person name="Truman W A."/>
        </authorList>
    </citation>
    <scope>NUCLEOTIDE SEQUENCE [LARGE SCALE GENOMIC DNA]</scope>
    <source>
        <strain evidence="1">PS624</strain>
    </source>
</reference>